<feature type="region of interest" description="Disordered" evidence="5">
    <location>
        <begin position="118"/>
        <end position="138"/>
    </location>
</feature>
<dbReference type="Pfam" id="PF01258">
    <property type="entry name" value="zf-dskA_traR"/>
    <property type="match status" value="1"/>
</dbReference>
<evidence type="ECO:0000256" key="5">
    <source>
        <dbReference type="SAM" id="MobiDB-lite"/>
    </source>
</evidence>
<reference evidence="7 8" key="1">
    <citation type="journal article" date="2015" name="Stand. Genomic Sci.">
        <title>Genomic Encyclopedia of Bacterial and Archaeal Type Strains, Phase III: the genomes of soil and plant-associated and newly described type strains.</title>
        <authorList>
            <person name="Whitman W.B."/>
            <person name="Woyke T."/>
            <person name="Klenk H.P."/>
            <person name="Zhou Y."/>
            <person name="Lilburn T.G."/>
            <person name="Beck B.J."/>
            <person name="De Vos P."/>
            <person name="Vandamme P."/>
            <person name="Eisen J.A."/>
            <person name="Garrity G."/>
            <person name="Hugenholtz P."/>
            <person name="Kyrpides N.C."/>
        </authorList>
    </citation>
    <scope>NUCLEOTIDE SEQUENCE [LARGE SCALE GENOMIC DNA]</scope>
    <source>
        <strain evidence="7 8">VKM Ac-2541</strain>
    </source>
</reference>
<feature type="zinc finger region" description="dksA C4-type" evidence="4">
    <location>
        <begin position="87"/>
        <end position="111"/>
    </location>
</feature>
<evidence type="ECO:0000256" key="2">
    <source>
        <dbReference type="ARBA" id="ARBA00022771"/>
    </source>
</evidence>
<gene>
    <name evidence="7" type="ORF">EV646_11310</name>
</gene>
<dbReference type="EMBL" id="SLWR01000013">
    <property type="protein sequence ID" value="TCO42389.1"/>
    <property type="molecule type" value="Genomic_DNA"/>
</dbReference>
<keyword evidence="8" id="KW-1185">Reference proteome</keyword>
<evidence type="ECO:0000256" key="4">
    <source>
        <dbReference type="PROSITE-ProRule" id="PRU00510"/>
    </source>
</evidence>
<dbReference type="GO" id="GO:0008270">
    <property type="term" value="F:zinc ion binding"/>
    <property type="evidence" value="ECO:0007669"/>
    <property type="project" value="UniProtKB-KW"/>
</dbReference>
<dbReference type="Gene3D" id="1.20.120.910">
    <property type="entry name" value="DksA, coiled-coil domain"/>
    <property type="match status" value="1"/>
</dbReference>
<dbReference type="PANTHER" id="PTHR33823:SF4">
    <property type="entry name" value="GENERAL STRESS PROTEIN 16O"/>
    <property type="match status" value="1"/>
</dbReference>
<accession>A0A4R2IF05</accession>
<keyword evidence="2" id="KW-0863">Zinc-finger</keyword>
<protein>
    <submittedName>
        <fullName evidence="7">TraR/DksA family transcriptional regulator</fullName>
    </submittedName>
</protein>
<dbReference type="Proteomes" id="UP000295573">
    <property type="component" value="Unassembled WGS sequence"/>
</dbReference>
<name>A0A4R2IF05_9ACTN</name>
<keyword evidence="1" id="KW-0479">Metal-binding</keyword>
<comment type="caution">
    <text evidence="7">The sequence shown here is derived from an EMBL/GenBank/DDBJ whole genome shotgun (WGS) entry which is preliminary data.</text>
</comment>
<evidence type="ECO:0000313" key="7">
    <source>
        <dbReference type="EMBL" id="TCO42389.1"/>
    </source>
</evidence>
<evidence type="ECO:0000313" key="8">
    <source>
        <dbReference type="Proteomes" id="UP000295573"/>
    </source>
</evidence>
<dbReference type="PROSITE" id="PS51128">
    <property type="entry name" value="ZF_DKSA_2"/>
    <property type="match status" value="1"/>
</dbReference>
<dbReference type="RefSeq" id="WP_158291065.1">
    <property type="nucleotide sequence ID" value="NZ_SLWR01000013.1"/>
</dbReference>
<evidence type="ECO:0000256" key="1">
    <source>
        <dbReference type="ARBA" id="ARBA00022723"/>
    </source>
</evidence>
<feature type="domain" description="Zinc finger DksA/TraR C4-type" evidence="6">
    <location>
        <begin position="82"/>
        <end position="116"/>
    </location>
</feature>
<evidence type="ECO:0000256" key="3">
    <source>
        <dbReference type="ARBA" id="ARBA00022833"/>
    </source>
</evidence>
<dbReference type="AlphaFoldDB" id="A0A4R2IF05"/>
<proteinExistence type="predicted"/>
<dbReference type="InterPro" id="IPR000962">
    <property type="entry name" value="Znf_DskA_TraR"/>
</dbReference>
<dbReference type="OrthoDB" id="1121111at2"/>
<dbReference type="SUPFAM" id="SSF57716">
    <property type="entry name" value="Glucocorticoid receptor-like (DNA-binding domain)"/>
    <property type="match status" value="1"/>
</dbReference>
<sequence>MTDLDQVAPPNAARERHTVDLQRYRRELEQQRRFRLDQLTDLSYDALSASDDALSEVTAMLMRAARAALADIDAALFRLAIGRFGTCQRCGRVISADRLQAIPMASLCLRCQLSKESEDRHPHPWRTGTIPPTSPARPLRDIVDVWGEDSFPASDPPANW</sequence>
<keyword evidence="3" id="KW-0862">Zinc</keyword>
<dbReference type="PANTHER" id="PTHR33823">
    <property type="entry name" value="RNA POLYMERASE-BINDING TRANSCRIPTION FACTOR DKSA-RELATED"/>
    <property type="match status" value="1"/>
</dbReference>
<evidence type="ECO:0000259" key="6">
    <source>
        <dbReference type="Pfam" id="PF01258"/>
    </source>
</evidence>
<organism evidence="7 8">
    <name type="scientific">Kribbella antiqua</name>
    <dbReference type="NCBI Taxonomy" id="2512217"/>
    <lineage>
        <taxon>Bacteria</taxon>
        <taxon>Bacillati</taxon>
        <taxon>Actinomycetota</taxon>
        <taxon>Actinomycetes</taxon>
        <taxon>Propionibacteriales</taxon>
        <taxon>Kribbellaceae</taxon>
        <taxon>Kribbella</taxon>
    </lineage>
</organism>